<dbReference type="Proteomes" id="UP001055072">
    <property type="component" value="Unassembled WGS sequence"/>
</dbReference>
<organism evidence="1 2">
    <name type="scientific">Irpex rosettiformis</name>
    <dbReference type="NCBI Taxonomy" id="378272"/>
    <lineage>
        <taxon>Eukaryota</taxon>
        <taxon>Fungi</taxon>
        <taxon>Dikarya</taxon>
        <taxon>Basidiomycota</taxon>
        <taxon>Agaricomycotina</taxon>
        <taxon>Agaricomycetes</taxon>
        <taxon>Polyporales</taxon>
        <taxon>Irpicaceae</taxon>
        <taxon>Irpex</taxon>
    </lineage>
</organism>
<name>A0ACB8UES2_9APHY</name>
<dbReference type="EMBL" id="MU274903">
    <property type="protein sequence ID" value="KAI0092902.1"/>
    <property type="molecule type" value="Genomic_DNA"/>
</dbReference>
<evidence type="ECO:0000313" key="1">
    <source>
        <dbReference type="EMBL" id="KAI0092902.1"/>
    </source>
</evidence>
<comment type="caution">
    <text evidence="1">The sequence shown here is derived from an EMBL/GenBank/DDBJ whole genome shotgun (WGS) entry which is preliminary data.</text>
</comment>
<keyword evidence="2" id="KW-1185">Reference proteome</keyword>
<evidence type="ECO:0000313" key="2">
    <source>
        <dbReference type="Proteomes" id="UP001055072"/>
    </source>
</evidence>
<gene>
    <name evidence="1" type="ORF">BDY19DRAFT_514114</name>
</gene>
<sequence>MFFFVSALTALYAAALSVAQVTVTVGGPSSNPFIFNPPNVTASNGTVVTFVFAGTPGNHSITQSSFASPCDPLAGGFDSGFVFVPPNNTADVPSWNLTITDDSNPIWFYCGQLMPTPHCTNGMVGSINAASSGNLTFSAFQQAAIALNGTLTPGAPVPNLTGIGANATAVPGPITANFSLAAAASGPTPSGSGIPPSAVVSGSSAPGASGSAGASVSGSGSAAPSSPSGGASGSSGAGINTVNALFVAGAAVLGALLL</sequence>
<protein>
    <submittedName>
        <fullName evidence="1">Uncharacterized protein</fullName>
    </submittedName>
</protein>
<proteinExistence type="predicted"/>
<reference evidence="1" key="1">
    <citation type="journal article" date="2021" name="Environ. Microbiol.">
        <title>Gene family expansions and transcriptome signatures uncover fungal adaptations to wood decay.</title>
        <authorList>
            <person name="Hage H."/>
            <person name="Miyauchi S."/>
            <person name="Viragh M."/>
            <person name="Drula E."/>
            <person name="Min B."/>
            <person name="Chaduli D."/>
            <person name="Navarro D."/>
            <person name="Favel A."/>
            <person name="Norest M."/>
            <person name="Lesage-Meessen L."/>
            <person name="Balint B."/>
            <person name="Merenyi Z."/>
            <person name="de Eugenio L."/>
            <person name="Morin E."/>
            <person name="Martinez A.T."/>
            <person name="Baldrian P."/>
            <person name="Stursova M."/>
            <person name="Martinez M.J."/>
            <person name="Novotny C."/>
            <person name="Magnuson J.K."/>
            <person name="Spatafora J.W."/>
            <person name="Maurice S."/>
            <person name="Pangilinan J."/>
            <person name="Andreopoulos W."/>
            <person name="LaButti K."/>
            <person name="Hundley H."/>
            <person name="Na H."/>
            <person name="Kuo A."/>
            <person name="Barry K."/>
            <person name="Lipzen A."/>
            <person name="Henrissat B."/>
            <person name="Riley R."/>
            <person name="Ahrendt S."/>
            <person name="Nagy L.G."/>
            <person name="Grigoriev I.V."/>
            <person name="Martin F."/>
            <person name="Rosso M.N."/>
        </authorList>
    </citation>
    <scope>NUCLEOTIDE SEQUENCE</scope>
    <source>
        <strain evidence="1">CBS 384.51</strain>
    </source>
</reference>
<accession>A0ACB8UES2</accession>